<reference evidence="2" key="2">
    <citation type="submission" date="2023-01" db="EMBL/GenBank/DDBJ databases">
        <title>Draft genome sequence of Agaribacter marinus strain NBRC 110023.</title>
        <authorList>
            <person name="Sun Q."/>
            <person name="Mori K."/>
        </authorList>
    </citation>
    <scope>NUCLEOTIDE SEQUENCE</scope>
    <source>
        <strain evidence="2">NBRC 110023</strain>
    </source>
</reference>
<evidence type="ECO:0000313" key="3">
    <source>
        <dbReference type="Proteomes" id="UP001156601"/>
    </source>
</evidence>
<dbReference type="PANTHER" id="PTHR43328:SF1">
    <property type="entry name" value="N-ACETYLTRANSFERASE DOMAIN-CONTAINING PROTEIN"/>
    <property type="match status" value="1"/>
</dbReference>
<dbReference type="Pfam" id="PF00583">
    <property type="entry name" value="Acetyltransf_1"/>
    <property type="match status" value="1"/>
</dbReference>
<evidence type="ECO:0000313" key="2">
    <source>
        <dbReference type="EMBL" id="GLR72994.1"/>
    </source>
</evidence>
<organism evidence="2 3">
    <name type="scientific">Agaribacter marinus</name>
    <dbReference type="NCBI Taxonomy" id="1431249"/>
    <lineage>
        <taxon>Bacteria</taxon>
        <taxon>Pseudomonadati</taxon>
        <taxon>Pseudomonadota</taxon>
        <taxon>Gammaproteobacteria</taxon>
        <taxon>Alteromonadales</taxon>
        <taxon>Alteromonadaceae</taxon>
        <taxon>Agaribacter</taxon>
    </lineage>
</organism>
<dbReference type="GO" id="GO:0016747">
    <property type="term" value="F:acyltransferase activity, transferring groups other than amino-acyl groups"/>
    <property type="evidence" value="ECO:0007669"/>
    <property type="project" value="InterPro"/>
</dbReference>
<dbReference type="Gene3D" id="3.40.630.30">
    <property type="match status" value="1"/>
</dbReference>
<dbReference type="CDD" id="cd04301">
    <property type="entry name" value="NAT_SF"/>
    <property type="match status" value="1"/>
</dbReference>
<sequence length="150" mass="17252">MHIRLAASMDADDIYIWRNDELVRDMSLNSGIVDYESHIEWFSATLKNENRYLFIGEIDGHKVGVCRFDLDGTTLPKQALVSINMNPSFRGRGLAKPMLKKAIEWCQTKDDTYKLVALIKPENKASIQLFSTSGFVLHSRHSDLLEYHYN</sequence>
<dbReference type="InterPro" id="IPR016181">
    <property type="entry name" value="Acyl_CoA_acyltransferase"/>
</dbReference>
<reference evidence="2" key="1">
    <citation type="journal article" date="2014" name="Int. J. Syst. Evol. Microbiol.">
        <title>Complete genome sequence of Corynebacterium casei LMG S-19264T (=DSM 44701T), isolated from a smear-ripened cheese.</title>
        <authorList>
            <consortium name="US DOE Joint Genome Institute (JGI-PGF)"/>
            <person name="Walter F."/>
            <person name="Albersmeier A."/>
            <person name="Kalinowski J."/>
            <person name="Ruckert C."/>
        </authorList>
    </citation>
    <scope>NUCLEOTIDE SEQUENCE</scope>
    <source>
        <strain evidence="2">NBRC 110023</strain>
    </source>
</reference>
<proteinExistence type="predicted"/>
<protein>
    <recommendedName>
        <fullName evidence="1">N-acetyltransferase domain-containing protein</fullName>
    </recommendedName>
</protein>
<dbReference type="EMBL" id="BSOT01000019">
    <property type="protein sequence ID" value="GLR72994.1"/>
    <property type="molecule type" value="Genomic_DNA"/>
</dbReference>
<dbReference type="RefSeq" id="WP_284219415.1">
    <property type="nucleotide sequence ID" value="NZ_BSOT01000019.1"/>
</dbReference>
<accession>A0AA37WLS9</accession>
<dbReference type="SUPFAM" id="SSF55729">
    <property type="entry name" value="Acyl-CoA N-acyltransferases (Nat)"/>
    <property type="match status" value="1"/>
</dbReference>
<name>A0AA37WLS9_9ALTE</name>
<feature type="domain" description="N-acetyltransferase" evidence="1">
    <location>
        <begin position="1"/>
        <end position="150"/>
    </location>
</feature>
<comment type="caution">
    <text evidence="2">The sequence shown here is derived from an EMBL/GenBank/DDBJ whole genome shotgun (WGS) entry which is preliminary data.</text>
</comment>
<gene>
    <name evidence="2" type="ORF">GCM10007852_39020</name>
</gene>
<dbReference type="PANTHER" id="PTHR43328">
    <property type="entry name" value="ACETYLTRANSFERASE-RELATED"/>
    <property type="match status" value="1"/>
</dbReference>
<keyword evidence="3" id="KW-1185">Reference proteome</keyword>
<dbReference type="InterPro" id="IPR000182">
    <property type="entry name" value="GNAT_dom"/>
</dbReference>
<dbReference type="Proteomes" id="UP001156601">
    <property type="component" value="Unassembled WGS sequence"/>
</dbReference>
<dbReference type="AlphaFoldDB" id="A0AA37WLS9"/>
<evidence type="ECO:0000259" key="1">
    <source>
        <dbReference type="PROSITE" id="PS51186"/>
    </source>
</evidence>
<dbReference type="PROSITE" id="PS51186">
    <property type="entry name" value="GNAT"/>
    <property type="match status" value="1"/>
</dbReference>